<accession>A0AA90Z0I3</accession>
<evidence type="ECO:0000313" key="2">
    <source>
        <dbReference type="EMBL" id="NOE20658.1"/>
    </source>
</evidence>
<protein>
    <recommendedName>
        <fullName evidence="4">Laminin G domain-containing protein</fullName>
    </recommendedName>
</protein>
<dbReference type="AlphaFoldDB" id="A0AA90Z0I3"/>
<evidence type="ECO:0008006" key="4">
    <source>
        <dbReference type="Google" id="ProtNLM"/>
    </source>
</evidence>
<feature type="compositionally biased region" description="Polar residues" evidence="1">
    <location>
        <begin position="1"/>
        <end position="25"/>
    </location>
</feature>
<comment type="caution">
    <text evidence="2">The sequence shown here is derived from an EMBL/GenBank/DDBJ whole genome shotgun (WGS) entry which is preliminary data.</text>
</comment>
<dbReference type="Proteomes" id="UP000597886">
    <property type="component" value="Unassembled WGS sequence"/>
</dbReference>
<name>A0AA90Z0I3_9RHOB</name>
<proteinExistence type="predicted"/>
<evidence type="ECO:0000313" key="3">
    <source>
        <dbReference type="Proteomes" id="UP000597886"/>
    </source>
</evidence>
<feature type="non-terminal residue" evidence="2">
    <location>
        <position position="1"/>
    </location>
</feature>
<dbReference type="InterPro" id="IPR013320">
    <property type="entry name" value="ConA-like_dom_sf"/>
</dbReference>
<reference evidence="2" key="1">
    <citation type="submission" date="2019-12" db="EMBL/GenBank/DDBJ databases">
        <title>Ruegeria JWLKs population differentiation of coral mucus and skeleton niches.</title>
        <authorList>
            <person name="Luo D."/>
        </authorList>
    </citation>
    <scope>NUCLEOTIDE SEQUENCE</scope>
    <source>
        <strain evidence="2">HKCCD6181</strain>
    </source>
</reference>
<dbReference type="Gene3D" id="2.60.120.200">
    <property type="match status" value="1"/>
</dbReference>
<sequence>PPATEQPQTEAEATPPATEQPQTEVEATPPATEQPQTEAETEVEEPVNIAEPEGELMIDISNQDSRGNIGKVLGYSDAEEIAFSVEMTRGGEDTGAERLIWNHSNFGLKLTKKGHLVAKVDNNDGGFRDGYKIKNLDLNDGETHQVTMMVDQNTDRLQVLVDGAVVLDETETDFDFAGGRERDWYVGDSVETFGIGDDADFLDTSSNPYPDLFA</sequence>
<dbReference type="SUPFAM" id="SSF49899">
    <property type="entry name" value="Concanavalin A-like lectins/glucanases"/>
    <property type="match status" value="1"/>
</dbReference>
<dbReference type="EMBL" id="WVRA01000012">
    <property type="protein sequence ID" value="NOE20658.1"/>
    <property type="molecule type" value="Genomic_DNA"/>
</dbReference>
<feature type="region of interest" description="Disordered" evidence="1">
    <location>
        <begin position="1"/>
        <end position="51"/>
    </location>
</feature>
<feature type="compositionally biased region" description="Low complexity" evidence="1">
    <location>
        <begin position="26"/>
        <end position="38"/>
    </location>
</feature>
<gene>
    <name evidence="2" type="ORF">GS634_21220</name>
</gene>
<evidence type="ECO:0000256" key="1">
    <source>
        <dbReference type="SAM" id="MobiDB-lite"/>
    </source>
</evidence>
<organism evidence="2 3">
    <name type="scientific">Ruegeria atlantica</name>
    <dbReference type="NCBI Taxonomy" id="81569"/>
    <lineage>
        <taxon>Bacteria</taxon>
        <taxon>Pseudomonadati</taxon>
        <taxon>Pseudomonadota</taxon>
        <taxon>Alphaproteobacteria</taxon>
        <taxon>Rhodobacterales</taxon>
        <taxon>Roseobacteraceae</taxon>
        <taxon>Ruegeria</taxon>
    </lineage>
</organism>